<dbReference type="Proteomes" id="UP001652740">
    <property type="component" value="Unplaced"/>
</dbReference>
<evidence type="ECO:0000256" key="3">
    <source>
        <dbReference type="ARBA" id="ARBA00022692"/>
    </source>
</evidence>
<keyword evidence="5 6" id="KW-0472">Membrane</keyword>
<feature type="transmembrane region" description="Helical" evidence="6">
    <location>
        <begin position="59"/>
        <end position="80"/>
    </location>
</feature>
<keyword evidence="3 6" id="KW-0812">Transmembrane</keyword>
<dbReference type="GeneID" id="113513524"/>
<comment type="subcellular location">
    <subcellularLocation>
        <location evidence="1 6">Cell membrane</location>
        <topology evidence="1 6">Multi-pass membrane protein</topology>
    </subcellularLocation>
</comment>
<evidence type="ECO:0000256" key="1">
    <source>
        <dbReference type="ARBA" id="ARBA00004651"/>
    </source>
</evidence>
<comment type="caution">
    <text evidence="6">Lacks conserved residue(s) required for the propagation of feature annotation.</text>
</comment>
<feature type="transmembrane region" description="Helical" evidence="6">
    <location>
        <begin position="101"/>
        <end position="127"/>
    </location>
</feature>
<protein>
    <recommendedName>
        <fullName evidence="6">Gustatory receptor</fullName>
    </recommendedName>
</protein>
<proteinExistence type="inferred from homology"/>
<reference evidence="8" key="1">
    <citation type="submission" date="2025-08" db="UniProtKB">
        <authorList>
            <consortium name="RefSeq"/>
        </authorList>
    </citation>
    <scope>IDENTIFICATION</scope>
    <source>
        <tissue evidence="8">Whole larvae</tissue>
    </source>
</reference>
<keyword evidence="4 6" id="KW-1133">Transmembrane helix</keyword>
<gene>
    <name evidence="8" type="primary">LOC113513524</name>
</gene>
<dbReference type="RefSeq" id="XP_052748508.1">
    <property type="nucleotide sequence ID" value="XM_052892548.1"/>
</dbReference>
<comment type="similarity">
    <text evidence="6">Belongs to the insect chemoreceptor superfamily. Gustatory receptor (GR) family.</text>
</comment>
<sequence>MSNLKKISVSKVTPIQVIPSKKVVSSSETQKCVLRVKNIIIVQAAFGFNRLYLLKYGKVRLWITYMYSVFLMSCIIAIAIDRRSSVTSSYLVIQNTTCIEFLFRIIAWILTCLSYSVIEYVLLMFYLDNDFDYISILIYLSRIAHDLEQVFFCTLLRSIYLRVRIMKEHIAKNFEEKYSTENQNNIEALANNATLDVSTMHRMYELLHKCAEQLNSTMSLPMIISLFCSGLSTTMLLRILFKTLQMDSSEFNTKNATIIYISARCIKYTLLVIFPCYYSSVTSTQVSNIRTMLHNAMNGVSLEKIERRRVKAFFQLTRESEFAYALWGVIRLNMSLPLSYTSLCTTYLVIIIQFSKFID</sequence>
<evidence type="ECO:0000256" key="6">
    <source>
        <dbReference type="RuleBase" id="RU363108"/>
    </source>
</evidence>
<evidence type="ECO:0000313" key="8">
    <source>
        <dbReference type="RefSeq" id="XP_052748508.1"/>
    </source>
</evidence>
<feature type="transmembrane region" description="Helical" evidence="6">
    <location>
        <begin position="222"/>
        <end position="241"/>
    </location>
</feature>
<keyword evidence="6" id="KW-0807">Transducer</keyword>
<keyword evidence="6" id="KW-0675">Receptor</keyword>
<organism evidence="7 8">
    <name type="scientific">Galleria mellonella</name>
    <name type="common">Greater wax moth</name>
    <dbReference type="NCBI Taxonomy" id="7137"/>
    <lineage>
        <taxon>Eukaryota</taxon>
        <taxon>Metazoa</taxon>
        <taxon>Ecdysozoa</taxon>
        <taxon>Arthropoda</taxon>
        <taxon>Hexapoda</taxon>
        <taxon>Insecta</taxon>
        <taxon>Pterygota</taxon>
        <taxon>Neoptera</taxon>
        <taxon>Endopterygota</taxon>
        <taxon>Lepidoptera</taxon>
        <taxon>Glossata</taxon>
        <taxon>Ditrysia</taxon>
        <taxon>Pyraloidea</taxon>
        <taxon>Pyralidae</taxon>
        <taxon>Galleriinae</taxon>
        <taxon>Galleria</taxon>
    </lineage>
</organism>
<name>A0ABM3MBM4_GALME</name>
<keyword evidence="2 6" id="KW-1003">Cell membrane</keyword>
<dbReference type="InterPro" id="IPR013604">
    <property type="entry name" value="7TM_chemorcpt"/>
</dbReference>
<dbReference type="Pfam" id="PF08395">
    <property type="entry name" value="7tm_7"/>
    <property type="match status" value="1"/>
</dbReference>
<evidence type="ECO:0000313" key="7">
    <source>
        <dbReference type="Proteomes" id="UP001652740"/>
    </source>
</evidence>
<evidence type="ECO:0000256" key="5">
    <source>
        <dbReference type="ARBA" id="ARBA00023136"/>
    </source>
</evidence>
<evidence type="ECO:0000256" key="2">
    <source>
        <dbReference type="ARBA" id="ARBA00022475"/>
    </source>
</evidence>
<evidence type="ECO:0000256" key="4">
    <source>
        <dbReference type="ARBA" id="ARBA00022989"/>
    </source>
</evidence>
<accession>A0ABM3MBM4</accession>
<keyword evidence="7" id="KW-1185">Reference proteome</keyword>
<comment type="function">
    <text evidence="6">Gustatory receptor which mediates acceptance or avoidance behavior, depending on its substrates.</text>
</comment>